<dbReference type="GeneID" id="26841434"/>
<keyword evidence="3" id="KW-1185">Reference proteome</keyword>
<feature type="compositionally biased region" description="Basic and acidic residues" evidence="1">
    <location>
        <begin position="168"/>
        <end position="237"/>
    </location>
</feature>
<evidence type="ECO:0000313" key="2">
    <source>
        <dbReference type="EMBL" id="KRZ99829.1"/>
    </source>
</evidence>
<feature type="compositionally biased region" description="Basic and acidic residues" evidence="1">
    <location>
        <begin position="45"/>
        <end position="63"/>
    </location>
</feature>
<name>A0A0V1PUE3_9ASCO</name>
<reference evidence="2 3" key="1">
    <citation type="submission" date="2015-11" db="EMBL/GenBank/DDBJ databases">
        <title>The genome of Debaryomyces fabryi.</title>
        <authorList>
            <person name="Tafer H."/>
            <person name="Lopandic K."/>
        </authorList>
    </citation>
    <scope>NUCLEOTIDE SEQUENCE [LARGE SCALE GENOMIC DNA]</scope>
    <source>
        <strain evidence="2 3">CBS 789</strain>
    </source>
</reference>
<dbReference type="Proteomes" id="UP000054251">
    <property type="component" value="Unassembled WGS sequence"/>
</dbReference>
<feature type="compositionally biased region" description="Acidic residues" evidence="1">
    <location>
        <begin position="103"/>
        <end position="117"/>
    </location>
</feature>
<organism evidence="2 3">
    <name type="scientific">Debaryomyces fabryi</name>
    <dbReference type="NCBI Taxonomy" id="58627"/>
    <lineage>
        <taxon>Eukaryota</taxon>
        <taxon>Fungi</taxon>
        <taxon>Dikarya</taxon>
        <taxon>Ascomycota</taxon>
        <taxon>Saccharomycotina</taxon>
        <taxon>Pichiomycetes</taxon>
        <taxon>Debaryomycetaceae</taxon>
        <taxon>Debaryomyces</taxon>
    </lineage>
</organism>
<dbReference type="RefSeq" id="XP_015465932.1">
    <property type="nucleotide sequence ID" value="XM_015613254.1"/>
</dbReference>
<feature type="compositionally biased region" description="Basic and acidic residues" evidence="1">
    <location>
        <begin position="19"/>
        <end position="31"/>
    </location>
</feature>
<protein>
    <submittedName>
        <fullName evidence="2">Uncharacterized protein</fullName>
    </submittedName>
</protein>
<feature type="compositionally biased region" description="Basic and acidic residues" evidence="1">
    <location>
        <begin position="88"/>
        <end position="102"/>
    </location>
</feature>
<evidence type="ECO:0000256" key="1">
    <source>
        <dbReference type="SAM" id="MobiDB-lite"/>
    </source>
</evidence>
<evidence type="ECO:0000313" key="3">
    <source>
        <dbReference type="Proteomes" id="UP000054251"/>
    </source>
</evidence>
<sequence>MDKIQLMTQPEKPSASEAPQERTLQKLKDLVSEYLPDAKDEEQEAENKEKTEEEEKGKDKEGNGNKINGLSKREDGQPVDKVTQGSADAKEGSEQTQEKEDEKEREDDAVEYDEDGFEIPQGKIPLDGHFSTSEIKELVKLSKEEGILKEDINIKVLESNEAIGDKVVISEEPDKDKKNKDKEDEDKEGKEDEDKSKVDRNEKKNEENEKSYKDKSADNSIDPKDKAKQYQNKGESE</sequence>
<accession>A0A0V1PUE3</accession>
<feature type="region of interest" description="Disordered" evidence="1">
    <location>
        <begin position="156"/>
        <end position="237"/>
    </location>
</feature>
<feature type="region of interest" description="Disordered" evidence="1">
    <location>
        <begin position="1"/>
        <end position="128"/>
    </location>
</feature>
<dbReference type="AlphaFoldDB" id="A0A0V1PUE3"/>
<dbReference type="OrthoDB" id="4093861at2759"/>
<proteinExistence type="predicted"/>
<gene>
    <name evidence="2" type="ORF">AC631_04425</name>
</gene>
<comment type="caution">
    <text evidence="2">The sequence shown here is derived from an EMBL/GenBank/DDBJ whole genome shotgun (WGS) entry which is preliminary data.</text>
</comment>
<dbReference type="EMBL" id="LMYN01000118">
    <property type="protein sequence ID" value="KRZ99829.1"/>
    <property type="molecule type" value="Genomic_DNA"/>
</dbReference>